<proteinExistence type="predicted"/>
<evidence type="ECO:0000313" key="3">
    <source>
        <dbReference type="Proteomes" id="UP000279259"/>
    </source>
</evidence>
<organism evidence="2 3">
    <name type="scientific">Saitozyma podzolica</name>
    <dbReference type="NCBI Taxonomy" id="1890683"/>
    <lineage>
        <taxon>Eukaryota</taxon>
        <taxon>Fungi</taxon>
        <taxon>Dikarya</taxon>
        <taxon>Basidiomycota</taxon>
        <taxon>Agaricomycotina</taxon>
        <taxon>Tremellomycetes</taxon>
        <taxon>Tremellales</taxon>
        <taxon>Trimorphomycetaceae</taxon>
        <taxon>Saitozyma</taxon>
    </lineage>
</organism>
<comment type="caution">
    <text evidence="2">The sequence shown here is derived from an EMBL/GenBank/DDBJ whole genome shotgun (WGS) entry which is preliminary data.</text>
</comment>
<dbReference type="EMBL" id="RSCD01000001">
    <property type="protein sequence ID" value="RSH95429.1"/>
    <property type="molecule type" value="Genomic_DNA"/>
</dbReference>
<dbReference type="Proteomes" id="UP000279259">
    <property type="component" value="Unassembled WGS sequence"/>
</dbReference>
<feature type="compositionally biased region" description="Polar residues" evidence="1">
    <location>
        <begin position="1"/>
        <end position="17"/>
    </location>
</feature>
<evidence type="ECO:0000256" key="1">
    <source>
        <dbReference type="SAM" id="MobiDB-lite"/>
    </source>
</evidence>
<keyword evidence="3" id="KW-1185">Reference proteome</keyword>
<gene>
    <name evidence="2" type="ORF">EHS25_000519</name>
</gene>
<name>A0A427YWH5_9TREE</name>
<protein>
    <submittedName>
        <fullName evidence="2">Uncharacterized protein</fullName>
    </submittedName>
</protein>
<reference evidence="2 3" key="1">
    <citation type="submission" date="2018-11" db="EMBL/GenBank/DDBJ databases">
        <title>Genome sequence of Saitozyma podzolica DSM 27192.</title>
        <authorList>
            <person name="Aliyu H."/>
            <person name="Gorte O."/>
            <person name="Ochsenreither K."/>
        </authorList>
    </citation>
    <scope>NUCLEOTIDE SEQUENCE [LARGE SCALE GENOMIC DNA]</scope>
    <source>
        <strain evidence="2 3">DSM 27192</strain>
    </source>
</reference>
<sequence length="166" mass="18077">MPAAQSHPTIPANQANHSTHRPTLDSPTKPEGSMDFSSPRPAEDSGSSSSVRSKAHVDLTRIPRPRSSLKGGQRDTACGARILERATRRPTPSGRPTTSEDCWLLNAPTCRRLDFVSSVPLEGKVGLRGLCVFLHPQSKSQSYERERTNTARARILEGGLRNAKTP</sequence>
<evidence type="ECO:0000313" key="2">
    <source>
        <dbReference type="EMBL" id="RSH95429.1"/>
    </source>
</evidence>
<dbReference type="AlphaFoldDB" id="A0A427YWH5"/>
<feature type="region of interest" description="Disordered" evidence="1">
    <location>
        <begin position="1"/>
        <end position="100"/>
    </location>
</feature>
<accession>A0A427YWH5</accession>